<dbReference type="Gene3D" id="1.20.1050.10">
    <property type="match status" value="1"/>
</dbReference>
<dbReference type="InterPro" id="IPR004045">
    <property type="entry name" value="Glutathione_S-Trfase_N"/>
</dbReference>
<dbReference type="Gene3D" id="3.40.30.10">
    <property type="entry name" value="Glutaredoxin"/>
    <property type="match status" value="1"/>
</dbReference>
<name>A0A3A1YVW8_9BURK</name>
<dbReference type="OrthoDB" id="5242791at2"/>
<dbReference type="PANTHER" id="PTHR43968">
    <property type="match status" value="1"/>
</dbReference>
<proteinExistence type="predicted"/>
<evidence type="ECO:0000313" key="2">
    <source>
        <dbReference type="EMBL" id="RIY42403.1"/>
    </source>
</evidence>
<comment type="caution">
    <text evidence="2">The sequence shown here is derived from an EMBL/GenBank/DDBJ whole genome shotgun (WGS) entry which is preliminary data.</text>
</comment>
<accession>A0A3A1YVW8</accession>
<evidence type="ECO:0000259" key="1">
    <source>
        <dbReference type="PROSITE" id="PS50404"/>
    </source>
</evidence>
<reference evidence="2 3" key="1">
    <citation type="submission" date="2017-08" db="EMBL/GenBank/DDBJ databases">
        <title>Pusillimonas indicus sp. nov., a member of the family Alcaligenaceae isolated from surface seawater.</title>
        <authorList>
            <person name="Li J."/>
        </authorList>
    </citation>
    <scope>NUCLEOTIDE SEQUENCE [LARGE SCALE GENOMIC DNA]</scope>
    <source>
        <strain evidence="2 3">L52-1-41</strain>
    </source>
</reference>
<gene>
    <name evidence="2" type="ORF">CJP73_02940</name>
</gene>
<dbReference type="PANTHER" id="PTHR43968:SF6">
    <property type="entry name" value="GLUTATHIONE S-TRANSFERASE OMEGA"/>
    <property type="match status" value="1"/>
</dbReference>
<dbReference type="Pfam" id="PF13417">
    <property type="entry name" value="GST_N_3"/>
    <property type="match status" value="1"/>
</dbReference>
<evidence type="ECO:0000313" key="3">
    <source>
        <dbReference type="Proteomes" id="UP000266206"/>
    </source>
</evidence>
<dbReference type="SUPFAM" id="SSF47616">
    <property type="entry name" value="GST C-terminal domain-like"/>
    <property type="match status" value="1"/>
</dbReference>
<feature type="domain" description="GST N-terminal" evidence="1">
    <location>
        <begin position="3"/>
        <end position="79"/>
    </location>
</feature>
<protein>
    <recommendedName>
        <fullName evidence="1">GST N-terminal domain-containing protein</fullName>
    </recommendedName>
</protein>
<dbReference type="InterPro" id="IPR050983">
    <property type="entry name" value="GST_Omega/HSP26"/>
</dbReference>
<sequence length="220" mass="25002">MHEPARLFGTPLSNYYNKVKIALIELERPFTEVLHLPGEQWPDKGSPSGKIPFLETADGFIYESQAIVEYLEDTTPDHSCYPTPAMEKAGCRELIQTIELYIELPARRLYPAAFWGRPFQQNLADEVLQEISHGLRIVGRRALFSPWIGGNIFTHADAASWAHLTTVSNALRALKQPDVLSEGIPNIRDYLKHALTRPSIERADNDLRQAWHNRNQKTTS</sequence>
<dbReference type="GO" id="GO:0005737">
    <property type="term" value="C:cytoplasm"/>
    <property type="evidence" value="ECO:0007669"/>
    <property type="project" value="TreeGrafter"/>
</dbReference>
<dbReference type="InterPro" id="IPR036282">
    <property type="entry name" value="Glutathione-S-Trfase_C_sf"/>
</dbReference>
<dbReference type="CDD" id="cd00570">
    <property type="entry name" value="GST_N_family"/>
    <property type="match status" value="1"/>
</dbReference>
<dbReference type="PROSITE" id="PS50404">
    <property type="entry name" value="GST_NTER"/>
    <property type="match status" value="1"/>
</dbReference>
<dbReference type="SUPFAM" id="SSF52833">
    <property type="entry name" value="Thioredoxin-like"/>
    <property type="match status" value="1"/>
</dbReference>
<organism evidence="2 3">
    <name type="scientific">Neopusillimonas maritima</name>
    <dbReference type="NCBI Taxonomy" id="2026239"/>
    <lineage>
        <taxon>Bacteria</taxon>
        <taxon>Pseudomonadati</taxon>
        <taxon>Pseudomonadota</taxon>
        <taxon>Betaproteobacteria</taxon>
        <taxon>Burkholderiales</taxon>
        <taxon>Alcaligenaceae</taxon>
        <taxon>Neopusillimonas</taxon>
    </lineage>
</organism>
<dbReference type="Proteomes" id="UP000266206">
    <property type="component" value="Unassembled WGS sequence"/>
</dbReference>
<dbReference type="InterPro" id="IPR036249">
    <property type="entry name" value="Thioredoxin-like_sf"/>
</dbReference>
<dbReference type="RefSeq" id="WP_119515444.1">
    <property type="nucleotide sequence ID" value="NZ_NQYH01000001.1"/>
</dbReference>
<dbReference type="AlphaFoldDB" id="A0A3A1YVW8"/>
<dbReference type="EMBL" id="NQYH01000001">
    <property type="protein sequence ID" value="RIY42403.1"/>
    <property type="molecule type" value="Genomic_DNA"/>
</dbReference>